<keyword evidence="2 7" id="KW-0808">Transferase</keyword>
<dbReference type="Gene3D" id="3.30.420.40">
    <property type="match status" value="2"/>
</dbReference>
<evidence type="ECO:0000313" key="10">
    <source>
        <dbReference type="EMBL" id="WXK38368.1"/>
    </source>
</evidence>
<dbReference type="Pfam" id="PF00370">
    <property type="entry name" value="FGGY_N"/>
    <property type="match status" value="1"/>
</dbReference>
<keyword evidence="11" id="KW-1185">Reference proteome</keyword>
<accession>A0ABZ2PW80</accession>
<reference evidence="10 11" key="1">
    <citation type="submission" date="2020-09" db="EMBL/GenBank/DDBJ databases">
        <title>Genome sequences of Mycetohabitans spp.</title>
        <authorList>
            <person name="Carter M.E."/>
            <person name="Carpenter S.C.D."/>
            <person name="Bogdanove A.J."/>
        </authorList>
    </citation>
    <scope>NUCLEOTIDE SEQUENCE [LARGE SCALE GENOMIC DNA]</scope>
    <source>
        <strain evidence="10 11">B12</strain>
    </source>
</reference>
<dbReference type="PROSITE" id="PS00445">
    <property type="entry name" value="FGGY_KINASES_2"/>
    <property type="match status" value="1"/>
</dbReference>
<dbReference type="InterPro" id="IPR043129">
    <property type="entry name" value="ATPase_NBD"/>
</dbReference>
<dbReference type="InterPro" id="IPR018485">
    <property type="entry name" value="FGGY_C"/>
</dbReference>
<dbReference type="RefSeq" id="WP_338911237.1">
    <property type="nucleotide sequence ID" value="NZ_CP062176.1"/>
</dbReference>
<evidence type="ECO:0000259" key="8">
    <source>
        <dbReference type="Pfam" id="PF00370"/>
    </source>
</evidence>
<dbReference type="PANTHER" id="PTHR10196:SF69">
    <property type="entry name" value="GLYCEROL KINASE"/>
    <property type="match status" value="1"/>
</dbReference>
<dbReference type="PIRSF" id="PIRSF000538">
    <property type="entry name" value="GlpK"/>
    <property type="match status" value="1"/>
</dbReference>
<evidence type="ECO:0000313" key="11">
    <source>
        <dbReference type="Proteomes" id="UP001493153"/>
    </source>
</evidence>
<dbReference type="Proteomes" id="UP001493153">
    <property type="component" value="Chromosome"/>
</dbReference>
<feature type="domain" description="Carbohydrate kinase FGGY N-terminal" evidence="8">
    <location>
        <begin position="8"/>
        <end position="252"/>
    </location>
</feature>
<feature type="domain" description="Carbohydrate kinase FGGY C-terminal" evidence="9">
    <location>
        <begin position="311"/>
        <end position="465"/>
    </location>
</feature>
<dbReference type="EMBL" id="CP062176">
    <property type="protein sequence ID" value="WXK38368.1"/>
    <property type="molecule type" value="Genomic_DNA"/>
</dbReference>
<dbReference type="GO" id="GO:0016301">
    <property type="term" value="F:kinase activity"/>
    <property type="evidence" value="ECO:0007669"/>
    <property type="project" value="UniProtKB-KW"/>
</dbReference>
<proteinExistence type="inferred from homology"/>
<evidence type="ECO:0000256" key="6">
    <source>
        <dbReference type="ARBA" id="ARBA00043149"/>
    </source>
</evidence>
<dbReference type="InterPro" id="IPR018483">
    <property type="entry name" value="Carb_kinase_FGGY_CS"/>
</dbReference>
<organism evidence="10 11">
    <name type="scientific">Mycetohabitans rhizoxinica</name>
    <dbReference type="NCBI Taxonomy" id="412963"/>
    <lineage>
        <taxon>Bacteria</taxon>
        <taxon>Pseudomonadati</taxon>
        <taxon>Pseudomonadota</taxon>
        <taxon>Betaproteobacteria</taxon>
        <taxon>Burkholderiales</taxon>
        <taxon>Burkholderiaceae</taxon>
        <taxon>Mycetohabitans</taxon>
    </lineage>
</organism>
<comment type="similarity">
    <text evidence="1 7">Belongs to the FGGY kinase family.</text>
</comment>
<sequence>MTAHRNAILAIDEGTSGTRAALVDASGHVFCLEYLPLRVDSPQPGVVEQDANAILDKTIAVCRATLAQVAQQGVRVVAAAISTQRATAVLWDTHTGRALVPAMVWQDTRHAAELDRLAATWDRRLRASVGRPAGVRSPYLWAAHQLRTVPAVADAFHARRLAFGTIDTWLLWHLSTERACVTTPTNATSASAYLLGEHRYFDAWVDALGFPRELLPALREDADTFGRTRSDLLGLDVPILACAGDQFAGAVGLGCLDRGQSMCVHGTGSFVDLLTGPALPYTTLMDGHGHGHGQQPSYDATLAMTARRHGGVSHYSLENFVATTGSALNWVCDTLRWFDHPEQISALARPVSSAHGVLFVPALTGLRVPQMEPSARASLSGISIATTREEIAFALLEGIGHSVASCMEANQAVARIDVHELVVGGGLSGSDVLLQIQADLSGLPVQRIRESDRASLRGAAFLAGASGLLWDSLDAARATLVTDAVFEPSPDTGLRQQRRAKWHARIQSELAHAADFDHG</sequence>
<keyword evidence="3" id="KW-0547">Nucleotide-binding</keyword>
<evidence type="ECO:0000256" key="2">
    <source>
        <dbReference type="ARBA" id="ARBA00022679"/>
    </source>
</evidence>
<dbReference type="InterPro" id="IPR018484">
    <property type="entry name" value="FGGY_N"/>
</dbReference>
<dbReference type="InterPro" id="IPR000577">
    <property type="entry name" value="Carb_kinase_FGGY"/>
</dbReference>
<keyword evidence="5" id="KW-0067">ATP-binding</keyword>
<evidence type="ECO:0000256" key="5">
    <source>
        <dbReference type="ARBA" id="ARBA00022840"/>
    </source>
</evidence>
<protein>
    <recommendedName>
        <fullName evidence="6">ATP:glycerol 3-phosphotransferase</fullName>
    </recommendedName>
</protein>
<name>A0ABZ2PW80_9BURK</name>
<evidence type="ECO:0000256" key="4">
    <source>
        <dbReference type="ARBA" id="ARBA00022777"/>
    </source>
</evidence>
<keyword evidence="4 7" id="KW-0418">Kinase</keyword>
<evidence type="ECO:0000259" key="9">
    <source>
        <dbReference type="Pfam" id="PF02782"/>
    </source>
</evidence>
<dbReference type="Pfam" id="PF02782">
    <property type="entry name" value="FGGY_C"/>
    <property type="match status" value="1"/>
</dbReference>
<evidence type="ECO:0000256" key="7">
    <source>
        <dbReference type="RuleBase" id="RU003733"/>
    </source>
</evidence>
<evidence type="ECO:0000256" key="3">
    <source>
        <dbReference type="ARBA" id="ARBA00022741"/>
    </source>
</evidence>
<evidence type="ECO:0000256" key="1">
    <source>
        <dbReference type="ARBA" id="ARBA00009156"/>
    </source>
</evidence>
<dbReference type="PANTHER" id="PTHR10196">
    <property type="entry name" value="SUGAR KINASE"/>
    <property type="match status" value="1"/>
</dbReference>
<gene>
    <name evidence="10" type="ORF">IHE29_03370</name>
</gene>
<dbReference type="SUPFAM" id="SSF53067">
    <property type="entry name" value="Actin-like ATPase domain"/>
    <property type="match status" value="2"/>
</dbReference>